<sequence length="799" mass="89407">MKRLIIGLLVMCVVLTGCMGGSDSGKVAEKDNVRKDSVEKESKSPIQNTEGSANSNGGLTVLDLKKKYKTETNNAVMPLYNVKRDEAFKFSFKSDITGIKPEDVISVHTDIKALRKSEIDTLTDYLDDKNNKSVLEVKPLIGVLVSTETYGGYDGYWGNAPIYYIRINYDMEASTPTKLEQPIIIPFTVKSEVPVPNLRYEISADGRFKLVWDAIEGVDGYKVYNSNRVKSNEFNDAISGAKEGYADQYPLLYGTVHNTEYIDFFGKGSINGDEDGYISGQNYSVGGDYYVTAIKGRKESNFSAAVSTHALSNKLPVDPVDIVHFTSYETLSELPKKMKVKFLNGSIVTKDIIWETSTIELGEFREPSVRFHVKGTALKGYVNVWNVTKKDKEAFENSHTQESSAGYIEPVNTTDYVPTPDLPTIIEDENSTDKGNSPKSAFDLIDKQRNNTSKQVKEGNQGVISNPDILSEVELNADSAIEEYLARSMIAGQEKISLKAFPEAQNSETLIDTMQKVMYQNPLIIGVKSYGYNYRTLTLRIKYEDSTDVMKKKQKSVVTEAKKVVAKVITPSMSDEEKRKAIYDYLDSNTKYDDAALESAKKNNYRTVDDKYNDSFTTYGIMVNKVGVCMSYAYSYKLLADLAGIDTIVVTGRMGDVPHAWNKVKIGTEWLNVDPTNGRTNAGVPYLLYNSSDKTAESLDYVSDELYWLDDELSDLIGITNVNDYYVVNDLEIKTLPAYKTKLAELLKQGQPVISVRMLAKIDDDKIMAATRNVFKEIANDRLEKATLYDIGNYIIIEL</sequence>
<evidence type="ECO:0000313" key="5">
    <source>
        <dbReference type="Proteomes" id="UP000289856"/>
    </source>
</evidence>
<dbReference type="PANTHER" id="PTHR46333:SF2">
    <property type="entry name" value="CYTOKINESIS PROTEIN 3"/>
    <property type="match status" value="1"/>
</dbReference>
<name>A0A3T1D887_9BACL</name>
<dbReference type="PROSITE" id="PS51257">
    <property type="entry name" value="PROKAR_LIPOPROTEIN"/>
    <property type="match status" value="1"/>
</dbReference>
<dbReference type="PANTHER" id="PTHR46333">
    <property type="entry name" value="CYTOKINESIS PROTEIN 3"/>
    <property type="match status" value="1"/>
</dbReference>
<dbReference type="GO" id="GO:0005737">
    <property type="term" value="C:cytoplasm"/>
    <property type="evidence" value="ECO:0007669"/>
    <property type="project" value="TreeGrafter"/>
</dbReference>
<dbReference type="Proteomes" id="UP000289856">
    <property type="component" value="Chromosome"/>
</dbReference>
<feature type="compositionally biased region" description="Basic and acidic residues" evidence="1">
    <location>
        <begin position="26"/>
        <end position="43"/>
    </location>
</feature>
<evidence type="ECO:0000313" key="4">
    <source>
        <dbReference type="EMBL" id="BBI34265.1"/>
    </source>
</evidence>
<evidence type="ECO:0000259" key="3">
    <source>
        <dbReference type="SMART" id="SM00460"/>
    </source>
</evidence>
<feature type="domain" description="Transglutaminase-like" evidence="3">
    <location>
        <begin position="621"/>
        <end position="677"/>
    </location>
</feature>
<dbReference type="InterPro" id="IPR038765">
    <property type="entry name" value="Papain-like_cys_pep_sf"/>
</dbReference>
<proteinExistence type="predicted"/>
<dbReference type="RefSeq" id="WP_130611313.1">
    <property type="nucleotide sequence ID" value="NZ_AP019400.1"/>
</dbReference>
<gene>
    <name evidence="4" type="ORF">KCTCHS21_36640</name>
</gene>
<accession>A0A3T1D887</accession>
<dbReference type="OrthoDB" id="9788327at2"/>
<evidence type="ECO:0000256" key="2">
    <source>
        <dbReference type="SAM" id="SignalP"/>
    </source>
</evidence>
<dbReference type="EMBL" id="AP019400">
    <property type="protein sequence ID" value="BBI34265.1"/>
    <property type="molecule type" value="Genomic_DNA"/>
</dbReference>
<dbReference type="Pfam" id="PF01841">
    <property type="entry name" value="Transglut_core"/>
    <property type="match status" value="1"/>
</dbReference>
<feature type="chain" id="PRO_5038686940" description="Transglutaminase-like domain-containing protein" evidence="2">
    <location>
        <begin position="20"/>
        <end position="799"/>
    </location>
</feature>
<organism evidence="4 5">
    <name type="scientific">Cohnella abietis</name>
    <dbReference type="NCBI Taxonomy" id="2507935"/>
    <lineage>
        <taxon>Bacteria</taxon>
        <taxon>Bacillati</taxon>
        <taxon>Bacillota</taxon>
        <taxon>Bacilli</taxon>
        <taxon>Bacillales</taxon>
        <taxon>Paenibacillaceae</taxon>
        <taxon>Cohnella</taxon>
    </lineage>
</organism>
<feature type="signal peptide" evidence="2">
    <location>
        <begin position="1"/>
        <end position="19"/>
    </location>
</feature>
<feature type="region of interest" description="Disordered" evidence="1">
    <location>
        <begin position="24"/>
        <end position="58"/>
    </location>
</feature>
<keyword evidence="2" id="KW-0732">Signal</keyword>
<evidence type="ECO:0000256" key="1">
    <source>
        <dbReference type="SAM" id="MobiDB-lite"/>
    </source>
</evidence>
<dbReference type="SUPFAM" id="SSF54001">
    <property type="entry name" value="Cysteine proteinases"/>
    <property type="match status" value="1"/>
</dbReference>
<keyword evidence="5" id="KW-1185">Reference proteome</keyword>
<reference evidence="4 5" key="1">
    <citation type="submission" date="2019-01" db="EMBL/GenBank/DDBJ databases">
        <title>Complete genome sequence of Cohnella hallensis HS21 isolated from Korean fir (Abies koreana) rhizospheric soil.</title>
        <authorList>
            <person name="Jiang L."/>
            <person name="Kang S.W."/>
            <person name="Kim S."/>
            <person name="Jung J."/>
            <person name="Kim C.Y."/>
            <person name="Kim D.H."/>
            <person name="Kim S.W."/>
            <person name="Lee J."/>
        </authorList>
    </citation>
    <scope>NUCLEOTIDE SEQUENCE [LARGE SCALE GENOMIC DNA]</scope>
    <source>
        <strain evidence="4 5">HS21</strain>
    </source>
</reference>
<dbReference type="Gene3D" id="3.10.620.30">
    <property type="match status" value="1"/>
</dbReference>
<feature type="compositionally biased region" description="Polar residues" evidence="1">
    <location>
        <begin position="44"/>
        <end position="58"/>
    </location>
</feature>
<dbReference type="InterPro" id="IPR002931">
    <property type="entry name" value="Transglutaminase-like"/>
</dbReference>
<dbReference type="KEGG" id="cohn:KCTCHS21_36640"/>
<dbReference type="InterPro" id="IPR052557">
    <property type="entry name" value="CAP/Cytokinesis_protein"/>
</dbReference>
<dbReference type="AlphaFoldDB" id="A0A3T1D887"/>
<protein>
    <recommendedName>
        <fullName evidence="3">Transglutaminase-like domain-containing protein</fullName>
    </recommendedName>
</protein>
<dbReference type="SMART" id="SM00460">
    <property type="entry name" value="TGc"/>
    <property type="match status" value="1"/>
</dbReference>